<accession>A0AC61U347</accession>
<evidence type="ECO:0000313" key="2">
    <source>
        <dbReference type="Proteomes" id="UP001059663"/>
    </source>
</evidence>
<protein>
    <submittedName>
        <fullName evidence="1">LppX_LprAFG lipoprotein</fullName>
    </submittedName>
</protein>
<organism evidence="1 2">
    <name type="scientific">Janibacter limosus</name>
    <dbReference type="NCBI Taxonomy" id="53458"/>
    <lineage>
        <taxon>Bacteria</taxon>
        <taxon>Bacillati</taxon>
        <taxon>Actinomycetota</taxon>
        <taxon>Actinomycetes</taxon>
        <taxon>Micrococcales</taxon>
        <taxon>Intrasporangiaceae</taxon>
        <taxon>Janibacter</taxon>
    </lineage>
</organism>
<reference evidence="1" key="1">
    <citation type="submission" date="2021-11" db="EMBL/GenBank/DDBJ databases">
        <title>Study of the species diversity of bacterial strains isolated from a unique natural object - Shulgan-Tash cave (Bashkiria).</title>
        <authorList>
            <person name="Sazanova A.L."/>
            <person name="Chirak E.R."/>
            <person name="Safronova V.I."/>
        </authorList>
    </citation>
    <scope>NUCLEOTIDE SEQUENCE</scope>
    <source>
        <strain evidence="1">P1</strain>
    </source>
</reference>
<dbReference type="EMBL" id="CP087977">
    <property type="protein sequence ID" value="UUZ44461.1"/>
    <property type="molecule type" value="Genomic_DNA"/>
</dbReference>
<keyword evidence="1" id="KW-0449">Lipoprotein</keyword>
<sequence>MDVLLHQGLQPCRHEGPRRAQPGRVLPHRQRCRPVIAHTTDPVAGERTRSGDTVLQEYSGKLPKADITRLFGLGEGGDTFDVTYAIEPESGELRTVKISGDFYKESPTTFTLKLKDYGKSVTIDKPAT</sequence>
<proteinExistence type="predicted"/>
<gene>
    <name evidence="1" type="ORF">LP422_19005</name>
</gene>
<evidence type="ECO:0000313" key="1">
    <source>
        <dbReference type="EMBL" id="UUZ44461.1"/>
    </source>
</evidence>
<name>A0AC61U347_9MICO</name>
<dbReference type="Proteomes" id="UP001059663">
    <property type="component" value="Chromosome"/>
</dbReference>